<dbReference type="FunFam" id="1.10.510.10:FF:000571">
    <property type="entry name" value="Maternal embryonic leucine zipper kinase"/>
    <property type="match status" value="1"/>
</dbReference>
<dbReference type="InterPro" id="IPR017441">
    <property type="entry name" value="Protein_kinase_ATP_BS"/>
</dbReference>
<name>A0A7S3E8D8_9RHOD</name>
<evidence type="ECO:0000259" key="7">
    <source>
        <dbReference type="PROSITE" id="PS50011"/>
    </source>
</evidence>
<dbReference type="InterPro" id="IPR045270">
    <property type="entry name" value="STKc_AGC"/>
</dbReference>
<dbReference type="GO" id="GO:0005524">
    <property type="term" value="F:ATP binding"/>
    <property type="evidence" value="ECO:0007669"/>
    <property type="project" value="UniProtKB-UniRule"/>
</dbReference>
<dbReference type="SUPFAM" id="SSF56112">
    <property type="entry name" value="Protein kinase-like (PK-like)"/>
    <property type="match status" value="1"/>
</dbReference>
<dbReference type="EMBL" id="HBHW01004283">
    <property type="protein sequence ID" value="CAE0035177.1"/>
    <property type="molecule type" value="Transcribed_RNA"/>
</dbReference>
<keyword evidence="2" id="KW-0808">Transferase</keyword>
<keyword evidence="1" id="KW-0723">Serine/threonine-protein kinase</keyword>
<dbReference type="PROSITE" id="PS00107">
    <property type="entry name" value="PROTEIN_KINASE_ATP"/>
    <property type="match status" value="1"/>
</dbReference>
<evidence type="ECO:0000256" key="6">
    <source>
        <dbReference type="PROSITE-ProRule" id="PRU10141"/>
    </source>
</evidence>
<organism evidence="8">
    <name type="scientific">Rhodosorus marinus</name>
    <dbReference type="NCBI Taxonomy" id="101924"/>
    <lineage>
        <taxon>Eukaryota</taxon>
        <taxon>Rhodophyta</taxon>
        <taxon>Stylonematophyceae</taxon>
        <taxon>Stylonematales</taxon>
        <taxon>Stylonemataceae</taxon>
        <taxon>Rhodosorus</taxon>
    </lineage>
</organism>
<dbReference type="Gene3D" id="1.10.510.10">
    <property type="entry name" value="Transferase(Phosphotransferase) domain 1"/>
    <property type="match status" value="1"/>
</dbReference>
<keyword evidence="5 6" id="KW-0067">ATP-binding</keyword>
<accession>A0A7S3E8D8</accession>
<dbReference type="AlphaFoldDB" id="A0A7S3E8D8"/>
<dbReference type="GO" id="GO:0004674">
    <property type="term" value="F:protein serine/threonine kinase activity"/>
    <property type="evidence" value="ECO:0007669"/>
    <property type="project" value="UniProtKB-KW"/>
</dbReference>
<dbReference type="PROSITE" id="PS50011">
    <property type="entry name" value="PROTEIN_KINASE_DOM"/>
    <property type="match status" value="1"/>
</dbReference>
<evidence type="ECO:0000256" key="2">
    <source>
        <dbReference type="ARBA" id="ARBA00022679"/>
    </source>
</evidence>
<dbReference type="InterPro" id="IPR000719">
    <property type="entry name" value="Prot_kinase_dom"/>
</dbReference>
<feature type="domain" description="Protein kinase" evidence="7">
    <location>
        <begin position="137"/>
        <end position="386"/>
    </location>
</feature>
<evidence type="ECO:0000256" key="1">
    <source>
        <dbReference type="ARBA" id="ARBA00022527"/>
    </source>
</evidence>
<keyword evidence="4" id="KW-0418">Kinase</keyword>
<dbReference type="Pfam" id="PF00069">
    <property type="entry name" value="Pkinase"/>
    <property type="match status" value="1"/>
</dbReference>
<dbReference type="CDD" id="cd05123">
    <property type="entry name" value="STKc_AGC"/>
    <property type="match status" value="1"/>
</dbReference>
<evidence type="ECO:0000313" key="8">
    <source>
        <dbReference type="EMBL" id="CAE0035177.1"/>
    </source>
</evidence>
<dbReference type="InterPro" id="IPR011009">
    <property type="entry name" value="Kinase-like_dom_sf"/>
</dbReference>
<dbReference type="SMART" id="SM00220">
    <property type="entry name" value="S_TKc"/>
    <property type="match status" value="1"/>
</dbReference>
<dbReference type="Gene3D" id="3.30.200.20">
    <property type="entry name" value="Phosphorylase Kinase, domain 1"/>
    <property type="match status" value="1"/>
</dbReference>
<feature type="binding site" evidence="6">
    <location>
        <position position="166"/>
    </location>
    <ligand>
        <name>ATP</name>
        <dbReference type="ChEBI" id="CHEBI:30616"/>
    </ligand>
</feature>
<gene>
    <name evidence="8" type="ORF">RMAR00112_LOCUS3123</name>
</gene>
<evidence type="ECO:0000256" key="4">
    <source>
        <dbReference type="ARBA" id="ARBA00022777"/>
    </source>
</evidence>
<proteinExistence type="predicted"/>
<evidence type="ECO:0000256" key="3">
    <source>
        <dbReference type="ARBA" id="ARBA00022741"/>
    </source>
</evidence>
<sequence length="486" mass="54958">MDLDILQIQDKGMAGAHGKSAKLSKYSTNMGDSATQLVMKSSADLIGEAKVVQECLFKKTGPATRLELRGRVLVLGTGEVIDLDDSCFERGKRPEEIKVRVMCGESQFRLQFASKDVADNWFKKMSQYTDKVALGDFEIITPIGKGGMGSVFLVKHKETNELCAMKVLKRYSIEENEKSMRRALDERMVLEMVAGHPFIVQLKYAFQTEKNLYMVTDFMPGGDLHDYLQSHNFNLSETVVKHFFSEVLLAIEYLHSLGAVYRDLKPENVLLDKNGHIRLADMGLTKILEMGRMGRTRSFCGTRKFMAPEILKRKGHGQAADMWSLGVLLFSLLTGTTPYSDPNSFVLEELTFPQKVSEDAADLIRNLLQPEASRFTIEQVKSHKWLEGVEFEDLYELADEPVPDVWENWELKILGEGRFLHTKMDKLRDLTIGDSVEKGEHFAPRRSGKLHRLVKRGSRVNLIPGYMFTRSVSRGSFSAGSYVSSE</sequence>
<evidence type="ECO:0000256" key="5">
    <source>
        <dbReference type="ARBA" id="ARBA00022840"/>
    </source>
</evidence>
<keyword evidence="3 6" id="KW-0547">Nucleotide-binding</keyword>
<dbReference type="PANTHER" id="PTHR24351">
    <property type="entry name" value="RIBOSOMAL PROTEIN S6 KINASE"/>
    <property type="match status" value="1"/>
</dbReference>
<protein>
    <recommendedName>
        <fullName evidence="7">Protein kinase domain-containing protein</fullName>
    </recommendedName>
</protein>
<reference evidence="8" key="1">
    <citation type="submission" date="2021-01" db="EMBL/GenBank/DDBJ databases">
        <authorList>
            <person name="Corre E."/>
            <person name="Pelletier E."/>
            <person name="Niang G."/>
            <person name="Scheremetjew M."/>
            <person name="Finn R."/>
            <person name="Kale V."/>
            <person name="Holt S."/>
            <person name="Cochrane G."/>
            <person name="Meng A."/>
            <person name="Brown T."/>
            <person name="Cohen L."/>
        </authorList>
    </citation>
    <scope>NUCLEOTIDE SEQUENCE</scope>
    <source>
        <strain evidence="8">CCMP 769</strain>
    </source>
</reference>